<evidence type="ECO:0000313" key="1">
    <source>
        <dbReference type="EMBL" id="CAB3743890.1"/>
    </source>
</evidence>
<dbReference type="Proteomes" id="UP000494205">
    <property type="component" value="Unassembled WGS sequence"/>
</dbReference>
<evidence type="ECO:0000313" key="2">
    <source>
        <dbReference type="Proteomes" id="UP000494205"/>
    </source>
</evidence>
<reference evidence="1 2" key="1">
    <citation type="submission" date="2020-04" db="EMBL/GenBank/DDBJ databases">
        <authorList>
            <person name="De Canck E."/>
        </authorList>
    </citation>
    <scope>NUCLEOTIDE SEQUENCE [LARGE SCALE GENOMIC DNA]</scope>
    <source>
        <strain evidence="1 2">LMG 27174</strain>
    </source>
</reference>
<gene>
    <name evidence="1" type="ORF">LMG27174_07073</name>
</gene>
<name>A0A6J5CSS2_9BURK</name>
<sequence>MPSDVQAPELQAATLLHDSGKGEIRVLLEQRKLSVTFTVQKTNTFPDVNAKTDWSQVATRTGIIRGDGTVPVWSADAQARGLKPDVPGDPAKGVQMAFLQGGYQHMTSYAHPWTHWAILYSVVQIVNDI</sequence>
<organism evidence="1 2">
    <name type="scientific">Paraburkholderia rhynchosiae</name>
    <dbReference type="NCBI Taxonomy" id="487049"/>
    <lineage>
        <taxon>Bacteria</taxon>
        <taxon>Pseudomonadati</taxon>
        <taxon>Pseudomonadota</taxon>
        <taxon>Betaproteobacteria</taxon>
        <taxon>Burkholderiales</taxon>
        <taxon>Burkholderiaceae</taxon>
        <taxon>Paraburkholderia</taxon>
    </lineage>
</organism>
<dbReference type="AlphaFoldDB" id="A0A6J5CSS2"/>
<protein>
    <submittedName>
        <fullName evidence="1">Uncharacterized protein</fullName>
    </submittedName>
</protein>
<dbReference type="EMBL" id="CADIJZ010000063">
    <property type="protein sequence ID" value="CAB3743890.1"/>
    <property type="molecule type" value="Genomic_DNA"/>
</dbReference>
<proteinExistence type="predicted"/>
<accession>A0A6J5CSS2</accession>